<evidence type="ECO:0000313" key="10">
    <source>
        <dbReference type="Proteomes" id="UP000054703"/>
    </source>
</evidence>
<keyword evidence="10" id="KW-1185">Reference proteome</keyword>
<feature type="domain" description="RecX second three-helical" evidence="6">
    <location>
        <begin position="51"/>
        <end position="88"/>
    </location>
</feature>
<gene>
    <name evidence="9" type="primary">recX_2</name>
    <name evidence="5" type="synonym">recX</name>
    <name evidence="9" type="ORF">Lsan_0861</name>
</gene>
<dbReference type="PANTHER" id="PTHR33602">
    <property type="entry name" value="REGULATORY PROTEIN RECX FAMILY PROTEIN"/>
    <property type="match status" value="1"/>
</dbReference>
<name>A0A0W0Z7T9_9GAMM</name>
<dbReference type="InterPro" id="IPR053926">
    <property type="entry name" value="RecX_HTH_1st"/>
</dbReference>
<organism evidence="9 10">
    <name type="scientific">Legionella santicrucis</name>
    <dbReference type="NCBI Taxonomy" id="45074"/>
    <lineage>
        <taxon>Bacteria</taxon>
        <taxon>Pseudomonadati</taxon>
        <taxon>Pseudomonadota</taxon>
        <taxon>Gammaproteobacteria</taxon>
        <taxon>Legionellales</taxon>
        <taxon>Legionellaceae</taxon>
        <taxon>Legionella</taxon>
    </lineage>
</organism>
<dbReference type="Pfam" id="PF21982">
    <property type="entry name" value="RecX_HTH1"/>
    <property type="match status" value="1"/>
</dbReference>
<dbReference type="PATRIC" id="fig|45074.5.peg.903"/>
<dbReference type="InterPro" id="IPR036388">
    <property type="entry name" value="WH-like_DNA-bd_sf"/>
</dbReference>
<dbReference type="InterPro" id="IPR053924">
    <property type="entry name" value="RecX_HTH_2nd"/>
</dbReference>
<dbReference type="InterPro" id="IPR003783">
    <property type="entry name" value="Regulatory_RecX"/>
</dbReference>
<evidence type="ECO:0000259" key="7">
    <source>
        <dbReference type="Pfam" id="PF21981"/>
    </source>
</evidence>
<evidence type="ECO:0000256" key="3">
    <source>
        <dbReference type="ARBA" id="ARBA00018111"/>
    </source>
</evidence>
<comment type="similarity">
    <text evidence="2 5">Belongs to the RecX family.</text>
</comment>
<comment type="caution">
    <text evidence="9">The sequence shown here is derived from an EMBL/GenBank/DDBJ whole genome shotgun (WGS) entry which is preliminary data.</text>
</comment>
<comment type="function">
    <text evidence="5">Modulates RecA activity.</text>
</comment>
<evidence type="ECO:0000256" key="5">
    <source>
        <dbReference type="HAMAP-Rule" id="MF_01114"/>
    </source>
</evidence>
<dbReference type="GO" id="GO:0006282">
    <property type="term" value="P:regulation of DNA repair"/>
    <property type="evidence" value="ECO:0007669"/>
    <property type="project" value="UniProtKB-UniRule"/>
</dbReference>
<proteinExistence type="inferred from homology"/>
<dbReference type="STRING" id="45074.Lsan_0861"/>
<feature type="domain" description="RecX third three-helical" evidence="7">
    <location>
        <begin position="98"/>
        <end position="140"/>
    </location>
</feature>
<dbReference type="NCBIfam" id="NF001057">
    <property type="entry name" value="PRK00117.3-3"/>
    <property type="match status" value="1"/>
</dbReference>
<dbReference type="InterPro" id="IPR053925">
    <property type="entry name" value="RecX_HTH_3rd"/>
</dbReference>
<evidence type="ECO:0000259" key="6">
    <source>
        <dbReference type="Pfam" id="PF02631"/>
    </source>
</evidence>
<feature type="domain" description="RecX first three-helical" evidence="8">
    <location>
        <begin position="4"/>
        <end position="41"/>
    </location>
</feature>
<dbReference type="Gene3D" id="1.10.10.10">
    <property type="entry name" value="Winged helix-like DNA-binding domain superfamily/Winged helix DNA-binding domain"/>
    <property type="match status" value="3"/>
</dbReference>
<reference evidence="9 10" key="1">
    <citation type="submission" date="2015-11" db="EMBL/GenBank/DDBJ databases">
        <title>Genomic analysis of 38 Legionella species identifies large and diverse effector repertoires.</title>
        <authorList>
            <person name="Burstein D."/>
            <person name="Amaro F."/>
            <person name="Zusman T."/>
            <person name="Lifshitz Z."/>
            <person name="Cohen O."/>
            <person name="Gilbert J.A."/>
            <person name="Pupko T."/>
            <person name="Shuman H.A."/>
            <person name="Segal G."/>
        </authorList>
    </citation>
    <scope>NUCLEOTIDE SEQUENCE [LARGE SCALE GENOMIC DNA]</scope>
    <source>
        <strain evidence="9 10">SC-63-C7</strain>
    </source>
</reference>
<evidence type="ECO:0000256" key="4">
    <source>
        <dbReference type="ARBA" id="ARBA00022490"/>
    </source>
</evidence>
<evidence type="ECO:0000256" key="1">
    <source>
        <dbReference type="ARBA" id="ARBA00004496"/>
    </source>
</evidence>
<dbReference type="RefSeq" id="WP_058513300.1">
    <property type="nucleotide sequence ID" value="NZ_CAAAIH010000029.1"/>
</dbReference>
<sequence>MTKAFDSAVRLLARREHSALELYDKLKQKGYSSIEVKEALDACQRMSLQHDGRFVEGYSHLRIRQGYGPLKISQELSNKGIDKELIHQFLQQEQDNWLQYAVNVWQKKSKGQLNLSFDELQKQQRFLLYRGFSMDIIAQVKKELKGTSPLHAGEES</sequence>
<comment type="subcellular location">
    <subcellularLocation>
        <location evidence="1 5">Cytoplasm</location>
    </subcellularLocation>
</comment>
<keyword evidence="4 5" id="KW-0963">Cytoplasm</keyword>
<dbReference type="OrthoDB" id="7066780at2"/>
<dbReference type="HAMAP" id="MF_01114">
    <property type="entry name" value="RecX"/>
    <property type="match status" value="1"/>
</dbReference>
<accession>A0A0W0Z7T9</accession>
<dbReference type="Pfam" id="PF02631">
    <property type="entry name" value="RecX_HTH2"/>
    <property type="match status" value="1"/>
</dbReference>
<evidence type="ECO:0000259" key="8">
    <source>
        <dbReference type="Pfam" id="PF21982"/>
    </source>
</evidence>
<evidence type="ECO:0000256" key="2">
    <source>
        <dbReference type="ARBA" id="ARBA00009695"/>
    </source>
</evidence>
<dbReference type="EMBL" id="LNYU01000020">
    <property type="protein sequence ID" value="KTD65186.1"/>
    <property type="molecule type" value="Genomic_DNA"/>
</dbReference>
<dbReference type="Proteomes" id="UP000054703">
    <property type="component" value="Unassembled WGS sequence"/>
</dbReference>
<evidence type="ECO:0000313" key="9">
    <source>
        <dbReference type="EMBL" id="KTD65186.1"/>
    </source>
</evidence>
<dbReference type="PANTHER" id="PTHR33602:SF1">
    <property type="entry name" value="REGULATORY PROTEIN RECX FAMILY PROTEIN"/>
    <property type="match status" value="1"/>
</dbReference>
<dbReference type="AlphaFoldDB" id="A0A0W0Z7T9"/>
<dbReference type="Pfam" id="PF21981">
    <property type="entry name" value="RecX_HTH3"/>
    <property type="match status" value="1"/>
</dbReference>
<dbReference type="GO" id="GO:0005737">
    <property type="term" value="C:cytoplasm"/>
    <property type="evidence" value="ECO:0007669"/>
    <property type="project" value="UniProtKB-SubCell"/>
</dbReference>
<protein>
    <recommendedName>
        <fullName evidence="3 5">Regulatory protein RecX</fullName>
    </recommendedName>
</protein>